<dbReference type="RefSeq" id="WP_015181525.1">
    <property type="nucleotide sequence ID" value="NC_019738.1"/>
</dbReference>
<sequence length="80" mass="9188">MLLEHRPSGVLVEVLTLEELYNPCRPEIIGRLQAGEEMQDPETFMKSELIFPSGETLPRCWFDAHYREKIALNKVTTIGV</sequence>
<dbReference type="KEGG" id="mic:Mic7113_1493"/>
<dbReference type="Proteomes" id="UP000010471">
    <property type="component" value="Chromosome"/>
</dbReference>
<evidence type="ECO:0008006" key="3">
    <source>
        <dbReference type="Google" id="ProtNLM"/>
    </source>
</evidence>
<reference evidence="1 2" key="1">
    <citation type="submission" date="2012-06" db="EMBL/GenBank/DDBJ databases">
        <title>Finished chromosome of genome of Microcoleus sp. PCC 7113.</title>
        <authorList>
            <consortium name="US DOE Joint Genome Institute"/>
            <person name="Gugger M."/>
            <person name="Coursin T."/>
            <person name="Rippka R."/>
            <person name="Tandeau De Marsac N."/>
            <person name="Huntemann M."/>
            <person name="Wei C.-L."/>
            <person name="Han J."/>
            <person name="Detter J.C."/>
            <person name="Han C."/>
            <person name="Tapia R."/>
            <person name="Chen A."/>
            <person name="Kyrpides N."/>
            <person name="Mavromatis K."/>
            <person name="Markowitz V."/>
            <person name="Szeto E."/>
            <person name="Ivanova N."/>
            <person name="Pagani I."/>
            <person name="Pati A."/>
            <person name="Goodwin L."/>
            <person name="Nordberg H.P."/>
            <person name="Cantor M.N."/>
            <person name="Hua S.X."/>
            <person name="Woyke T."/>
            <person name="Kerfeld C.A."/>
        </authorList>
    </citation>
    <scope>NUCLEOTIDE SEQUENCE [LARGE SCALE GENOMIC DNA]</scope>
    <source>
        <strain evidence="1 2">PCC 7113</strain>
    </source>
</reference>
<name>K9WC77_9CYAN</name>
<dbReference type="eggNOG" id="ENOG5032YBX">
    <property type="taxonomic scope" value="Bacteria"/>
</dbReference>
<accession>K9WC77</accession>
<organism evidence="1 2">
    <name type="scientific">Allocoleopsis franciscana PCC 7113</name>
    <dbReference type="NCBI Taxonomy" id="1173027"/>
    <lineage>
        <taxon>Bacteria</taxon>
        <taxon>Bacillati</taxon>
        <taxon>Cyanobacteriota</taxon>
        <taxon>Cyanophyceae</taxon>
        <taxon>Coleofasciculales</taxon>
        <taxon>Coleofasciculaceae</taxon>
        <taxon>Allocoleopsis</taxon>
        <taxon>Allocoleopsis franciscana</taxon>
    </lineage>
</organism>
<gene>
    <name evidence="1" type="ORF">Mic7113_1493</name>
</gene>
<dbReference type="STRING" id="1173027.Mic7113_1493"/>
<dbReference type="EMBL" id="CP003630">
    <property type="protein sequence ID" value="AFZ17369.1"/>
    <property type="molecule type" value="Genomic_DNA"/>
</dbReference>
<protein>
    <recommendedName>
        <fullName evidence="3">Acetyltransferase</fullName>
    </recommendedName>
</protein>
<dbReference type="HOGENOM" id="CLU_186763_0_0_3"/>
<evidence type="ECO:0000313" key="1">
    <source>
        <dbReference type="EMBL" id="AFZ17369.1"/>
    </source>
</evidence>
<evidence type="ECO:0000313" key="2">
    <source>
        <dbReference type="Proteomes" id="UP000010471"/>
    </source>
</evidence>
<dbReference type="OrthoDB" id="9810649at2"/>
<proteinExistence type="predicted"/>
<keyword evidence="2" id="KW-1185">Reference proteome</keyword>
<dbReference type="AlphaFoldDB" id="K9WC77"/>